<name>A0A8S5TR13_9CAUD</name>
<sequence>MGQLRHYSMTPHDKPEWLLRLQFEVSQHYAMRGIEDTPEEWMDLLDFIDAFIQRLYMRRDINVRSDVAADLLTEDGETRLIVKRNGKPLQVYYMQK</sequence>
<evidence type="ECO:0000313" key="1">
    <source>
        <dbReference type="EMBL" id="DAF84654.1"/>
    </source>
</evidence>
<accession>A0A8S5TR13</accession>
<dbReference type="EMBL" id="BK015907">
    <property type="protein sequence ID" value="DAF84654.1"/>
    <property type="molecule type" value="Genomic_DNA"/>
</dbReference>
<organism evidence="1">
    <name type="scientific">Myoviridae sp. ctLEM34</name>
    <dbReference type="NCBI Taxonomy" id="2825082"/>
    <lineage>
        <taxon>Viruses</taxon>
        <taxon>Duplodnaviria</taxon>
        <taxon>Heunggongvirae</taxon>
        <taxon>Uroviricota</taxon>
        <taxon>Caudoviricetes</taxon>
    </lineage>
</organism>
<protein>
    <submittedName>
        <fullName evidence="1">Uncharacterized protein</fullName>
    </submittedName>
</protein>
<reference evidence="1" key="1">
    <citation type="journal article" date="2021" name="Proc. Natl. Acad. Sci. U.S.A.">
        <title>A Catalog of Tens of Thousands of Viruses from Human Metagenomes Reveals Hidden Associations with Chronic Diseases.</title>
        <authorList>
            <person name="Tisza M.J."/>
            <person name="Buck C.B."/>
        </authorList>
    </citation>
    <scope>NUCLEOTIDE SEQUENCE</scope>
    <source>
        <strain evidence="1">CtLEM34</strain>
    </source>
</reference>
<proteinExistence type="predicted"/>